<feature type="compositionally biased region" description="Basic and acidic residues" evidence="1">
    <location>
        <begin position="1"/>
        <end position="12"/>
    </location>
</feature>
<name>A0ABW1T190_9ACTN</name>
<organism evidence="2 3">
    <name type="scientific">Longivirga aurantiaca</name>
    <dbReference type="NCBI Taxonomy" id="1837743"/>
    <lineage>
        <taxon>Bacteria</taxon>
        <taxon>Bacillati</taxon>
        <taxon>Actinomycetota</taxon>
        <taxon>Actinomycetes</taxon>
        <taxon>Sporichthyales</taxon>
        <taxon>Sporichthyaceae</taxon>
        <taxon>Longivirga</taxon>
    </lineage>
</organism>
<proteinExistence type="predicted"/>
<evidence type="ECO:0000313" key="2">
    <source>
        <dbReference type="EMBL" id="MFC6238032.1"/>
    </source>
</evidence>
<dbReference type="EMBL" id="JBHSTI010000008">
    <property type="protein sequence ID" value="MFC6238032.1"/>
    <property type="molecule type" value="Genomic_DNA"/>
</dbReference>
<protein>
    <submittedName>
        <fullName evidence="2">Uncharacterized protein</fullName>
    </submittedName>
</protein>
<evidence type="ECO:0000256" key="1">
    <source>
        <dbReference type="SAM" id="MobiDB-lite"/>
    </source>
</evidence>
<comment type="caution">
    <text evidence="2">The sequence shown here is derived from an EMBL/GenBank/DDBJ whole genome shotgun (WGS) entry which is preliminary data.</text>
</comment>
<dbReference type="Proteomes" id="UP001596138">
    <property type="component" value="Unassembled WGS sequence"/>
</dbReference>
<reference evidence="3" key="1">
    <citation type="journal article" date="2019" name="Int. J. Syst. Evol. Microbiol.">
        <title>The Global Catalogue of Microorganisms (GCM) 10K type strain sequencing project: providing services to taxonomists for standard genome sequencing and annotation.</title>
        <authorList>
            <consortium name="The Broad Institute Genomics Platform"/>
            <consortium name="The Broad Institute Genome Sequencing Center for Infectious Disease"/>
            <person name="Wu L."/>
            <person name="Ma J."/>
        </authorList>
    </citation>
    <scope>NUCLEOTIDE SEQUENCE [LARGE SCALE GENOMIC DNA]</scope>
    <source>
        <strain evidence="3">CGMCC 4.7317</strain>
    </source>
</reference>
<feature type="region of interest" description="Disordered" evidence="1">
    <location>
        <begin position="1"/>
        <end position="22"/>
    </location>
</feature>
<gene>
    <name evidence="2" type="ORF">ACFQGU_09085</name>
</gene>
<keyword evidence="3" id="KW-1185">Reference proteome</keyword>
<accession>A0ABW1T190</accession>
<evidence type="ECO:0000313" key="3">
    <source>
        <dbReference type="Proteomes" id="UP001596138"/>
    </source>
</evidence>
<sequence>MTDTSPQRDDPTKPPGDGAETDIDMAADIAWNMALEGRKLTKDGYGRLLHKVADLRLGREKPSATT</sequence>